<keyword evidence="4" id="KW-1185">Reference proteome</keyword>
<sequence>MGRSRWKLRPFFFFGFGPILAAYILGRINTSLLGNTYLSYLLAGHCICIVLSDRNGMDERQEMENSHSQESMMTKIASKSTFAMP</sequence>
<dbReference type="AlphaFoldDB" id="A0AAD4MBP3"/>
<feature type="compositionally biased region" description="Polar residues" evidence="1">
    <location>
        <begin position="68"/>
        <end position="85"/>
    </location>
</feature>
<feature type="region of interest" description="Disordered" evidence="1">
    <location>
        <begin position="59"/>
        <end position="85"/>
    </location>
</feature>
<reference evidence="3" key="1">
    <citation type="journal article" date="2022" name="New Phytol.">
        <title>Evolutionary transition to the ectomycorrhizal habit in the genomes of a hyperdiverse lineage of mushroom-forming fungi.</title>
        <authorList>
            <person name="Looney B."/>
            <person name="Miyauchi S."/>
            <person name="Morin E."/>
            <person name="Drula E."/>
            <person name="Courty P.E."/>
            <person name="Kohler A."/>
            <person name="Kuo A."/>
            <person name="LaButti K."/>
            <person name="Pangilinan J."/>
            <person name="Lipzen A."/>
            <person name="Riley R."/>
            <person name="Andreopoulos W."/>
            <person name="He G."/>
            <person name="Johnson J."/>
            <person name="Nolan M."/>
            <person name="Tritt A."/>
            <person name="Barry K.W."/>
            <person name="Grigoriev I.V."/>
            <person name="Nagy L.G."/>
            <person name="Hibbett D."/>
            <person name="Henrissat B."/>
            <person name="Matheny P.B."/>
            <person name="Labbe J."/>
            <person name="Martin F.M."/>
        </authorList>
    </citation>
    <scope>NUCLEOTIDE SEQUENCE</scope>
    <source>
        <strain evidence="3">BPL690</strain>
    </source>
</reference>
<organism evidence="3 4">
    <name type="scientific">Multifurca ochricompacta</name>
    <dbReference type="NCBI Taxonomy" id="376703"/>
    <lineage>
        <taxon>Eukaryota</taxon>
        <taxon>Fungi</taxon>
        <taxon>Dikarya</taxon>
        <taxon>Basidiomycota</taxon>
        <taxon>Agaricomycotina</taxon>
        <taxon>Agaricomycetes</taxon>
        <taxon>Russulales</taxon>
        <taxon>Russulaceae</taxon>
        <taxon>Multifurca</taxon>
    </lineage>
</organism>
<keyword evidence="2" id="KW-0812">Transmembrane</keyword>
<evidence type="ECO:0000313" key="4">
    <source>
        <dbReference type="Proteomes" id="UP001203297"/>
    </source>
</evidence>
<protein>
    <submittedName>
        <fullName evidence="3">Uncharacterized protein</fullName>
    </submittedName>
</protein>
<proteinExistence type="predicted"/>
<gene>
    <name evidence="3" type="ORF">B0F90DRAFT_1673513</name>
</gene>
<comment type="caution">
    <text evidence="3">The sequence shown here is derived from an EMBL/GenBank/DDBJ whole genome shotgun (WGS) entry which is preliminary data.</text>
</comment>
<dbReference type="EMBL" id="WTXG01000001">
    <property type="protein sequence ID" value="KAI0307431.1"/>
    <property type="molecule type" value="Genomic_DNA"/>
</dbReference>
<evidence type="ECO:0000313" key="3">
    <source>
        <dbReference type="EMBL" id="KAI0307431.1"/>
    </source>
</evidence>
<name>A0AAD4MBP3_9AGAM</name>
<accession>A0AAD4MBP3</accession>
<keyword evidence="2" id="KW-1133">Transmembrane helix</keyword>
<evidence type="ECO:0000256" key="2">
    <source>
        <dbReference type="SAM" id="Phobius"/>
    </source>
</evidence>
<keyword evidence="2" id="KW-0472">Membrane</keyword>
<evidence type="ECO:0000256" key="1">
    <source>
        <dbReference type="SAM" id="MobiDB-lite"/>
    </source>
</evidence>
<feature type="transmembrane region" description="Helical" evidence="2">
    <location>
        <begin position="7"/>
        <end position="26"/>
    </location>
</feature>
<dbReference type="Proteomes" id="UP001203297">
    <property type="component" value="Unassembled WGS sequence"/>
</dbReference>